<dbReference type="EMBL" id="CAJVPJ010001765">
    <property type="protein sequence ID" value="CAG8602952.1"/>
    <property type="molecule type" value="Genomic_DNA"/>
</dbReference>
<name>A0A9N9CK87_9GLOM</name>
<sequence>MTKLVDENTTLSHEESEYEYDTESERNAEDSSSEEEQSLLENNNPNSKSQRPGIKSLLASMKRNSYQKVKET</sequence>
<evidence type="ECO:0000313" key="2">
    <source>
        <dbReference type="EMBL" id="CAG8602952.1"/>
    </source>
</evidence>
<dbReference type="Proteomes" id="UP000789572">
    <property type="component" value="Unassembled WGS sequence"/>
</dbReference>
<keyword evidence="3" id="KW-1185">Reference proteome</keyword>
<evidence type="ECO:0000313" key="3">
    <source>
        <dbReference type="Proteomes" id="UP000789572"/>
    </source>
</evidence>
<reference evidence="2" key="1">
    <citation type="submission" date="2021-06" db="EMBL/GenBank/DDBJ databases">
        <authorList>
            <person name="Kallberg Y."/>
            <person name="Tangrot J."/>
            <person name="Rosling A."/>
        </authorList>
    </citation>
    <scope>NUCLEOTIDE SEQUENCE</scope>
    <source>
        <strain evidence="2">IA702</strain>
    </source>
</reference>
<protein>
    <submittedName>
        <fullName evidence="2">6858_t:CDS:1</fullName>
    </submittedName>
</protein>
<gene>
    <name evidence="2" type="ORF">POCULU_LOCUS7562</name>
</gene>
<dbReference type="AlphaFoldDB" id="A0A9N9CK87"/>
<feature type="compositionally biased region" description="Polar residues" evidence="1">
    <location>
        <begin position="62"/>
        <end position="72"/>
    </location>
</feature>
<proteinExistence type="predicted"/>
<accession>A0A9N9CK87</accession>
<comment type="caution">
    <text evidence="2">The sequence shown here is derived from an EMBL/GenBank/DDBJ whole genome shotgun (WGS) entry which is preliminary data.</text>
</comment>
<organism evidence="2 3">
    <name type="scientific">Paraglomus occultum</name>
    <dbReference type="NCBI Taxonomy" id="144539"/>
    <lineage>
        <taxon>Eukaryota</taxon>
        <taxon>Fungi</taxon>
        <taxon>Fungi incertae sedis</taxon>
        <taxon>Mucoromycota</taxon>
        <taxon>Glomeromycotina</taxon>
        <taxon>Glomeromycetes</taxon>
        <taxon>Paraglomerales</taxon>
        <taxon>Paraglomeraceae</taxon>
        <taxon>Paraglomus</taxon>
    </lineage>
</organism>
<feature type="region of interest" description="Disordered" evidence="1">
    <location>
        <begin position="1"/>
        <end position="72"/>
    </location>
</feature>
<evidence type="ECO:0000256" key="1">
    <source>
        <dbReference type="SAM" id="MobiDB-lite"/>
    </source>
</evidence>